<keyword evidence="1" id="KW-0732">Signal</keyword>
<feature type="chain" id="PRO_5045794505" evidence="1">
    <location>
        <begin position="22"/>
        <end position="227"/>
    </location>
</feature>
<keyword evidence="3" id="KW-1185">Reference proteome</keyword>
<gene>
    <name evidence="2" type="ORF">H8K26_10625</name>
</gene>
<reference evidence="2 3" key="1">
    <citation type="submission" date="2020-08" db="EMBL/GenBank/DDBJ databases">
        <title>Novel species isolated from subtropical streams in China.</title>
        <authorList>
            <person name="Lu H."/>
        </authorList>
    </citation>
    <scope>NUCLEOTIDE SEQUENCE [LARGE SCALE GENOMIC DNA]</scope>
    <source>
        <strain evidence="2 3">CCTCC AB 2015119</strain>
    </source>
</reference>
<proteinExistence type="predicted"/>
<accession>A0ABR6XG64</accession>
<protein>
    <submittedName>
        <fullName evidence="2">Uncharacterized protein</fullName>
    </submittedName>
</protein>
<organism evidence="2 3">
    <name type="scientific">Undibacterium aquatile</name>
    <dbReference type="NCBI Taxonomy" id="1537398"/>
    <lineage>
        <taxon>Bacteria</taxon>
        <taxon>Pseudomonadati</taxon>
        <taxon>Pseudomonadota</taxon>
        <taxon>Betaproteobacteria</taxon>
        <taxon>Burkholderiales</taxon>
        <taxon>Oxalobacteraceae</taxon>
        <taxon>Undibacterium</taxon>
    </lineage>
</organism>
<sequence>MKMLKVAMIAPLLLSAGLAGATPPENGWWWNPAESGRGFAIEVQNGSMFMAGFMYDNAGTPVWYVSGPAPMTSDTLYQGKWISYGGGQTLNGQYKSAVVTNDAVGSVVINFTSTTTATLQLPNGTVMPLVRFGFTPQQPGTVSATCTSANINLDRYNRITVGMTMAQVNQTLGCTYLPGSTKRGATYTLNSWMSYDNGIRGILIYFDTTNSVVTAQGGSVFKSASGF</sequence>
<evidence type="ECO:0000313" key="3">
    <source>
        <dbReference type="Proteomes" id="UP000637632"/>
    </source>
</evidence>
<dbReference type="Gene3D" id="3.10.450.730">
    <property type="entry name" value="BLIP domain"/>
    <property type="match status" value="1"/>
</dbReference>
<feature type="signal peptide" evidence="1">
    <location>
        <begin position="1"/>
        <end position="21"/>
    </location>
</feature>
<name>A0ABR6XG64_9BURK</name>
<evidence type="ECO:0000256" key="1">
    <source>
        <dbReference type="SAM" id="SignalP"/>
    </source>
</evidence>
<evidence type="ECO:0000313" key="2">
    <source>
        <dbReference type="EMBL" id="MBC3811897.1"/>
    </source>
</evidence>
<dbReference type="EMBL" id="JACOFT010000003">
    <property type="protein sequence ID" value="MBC3811897.1"/>
    <property type="molecule type" value="Genomic_DNA"/>
</dbReference>
<dbReference type="Proteomes" id="UP000637632">
    <property type="component" value="Unassembled WGS sequence"/>
</dbReference>
<dbReference type="RefSeq" id="WP_190479381.1">
    <property type="nucleotide sequence ID" value="NZ_JACOFT010000003.1"/>
</dbReference>
<comment type="caution">
    <text evidence="2">The sequence shown here is derived from an EMBL/GenBank/DDBJ whole genome shotgun (WGS) entry which is preliminary data.</text>
</comment>